<dbReference type="InterPro" id="IPR013087">
    <property type="entry name" value="Znf_C2H2_type"/>
</dbReference>
<keyword evidence="2" id="KW-0677">Repeat</keyword>
<accession>A0A921UEG7</accession>
<dbReference type="EMBL" id="CM027684">
    <property type="protein sequence ID" value="KAG0528598.1"/>
    <property type="molecule type" value="Genomic_DNA"/>
</dbReference>
<evidence type="ECO:0000256" key="8">
    <source>
        <dbReference type="SAM" id="MobiDB-lite"/>
    </source>
</evidence>
<keyword evidence="5" id="KW-0805">Transcription regulation</keyword>
<dbReference type="Proteomes" id="UP000807115">
    <property type="component" value="Chromosome 5"/>
</dbReference>
<dbReference type="SUPFAM" id="SSF57667">
    <property type="entry name" value="beta-beta-alpha zinc fingers"/>
    <property type="match status" value="1"/>
</dbReference>
<keyword evidence="6" id="KW-0804">Transcription</keyword>
<dbReference type="InterPro" id="IPR036236">
    <property type="entry name" value="Znf_C2H2_sf"/>
</dbReference>
<evidence type="ECO:0000313" key="11">
    <source>
        <dbReference type="Proteomes" id="UP000807115"/>
    </source>
</evidence>
<evidence type="ECO:0000256" key="4">
    <source>
        <dbReference type="ARBA" id="ARBA00022833"/>
    </source>
</evidence>
<feature type="domain" description="C2H2-type" evidence="9">
    <location>
        <begin position="287"/>
        <end position="314"/>
    </location>
</feature>
<dbReference type="OMA" id="ADEPHEC"/>
<gene>
    <name evidence="10" type="ORF">BDA96_05G025200</name>
</gene>
<dbReference type="PANTHER" id="PTHR45988:SF30">
    <property type="entry name" value="C2H2-TYPE DOMAIN-CONTAINING PROTEIN"/>
    <property type="match status" value="1"/>
</dbReference>
<evidence type="ECO:0000256" key="5">
    <source>
        <dbReference type="ARBA" id="ARBA00023015"/>
    </source>
</evidence>
<protein>
    <recommendedName>
        <fullName evidence="9">C2H2-type domain-containing protein</fullName>
    </recommendedName>
</protein>
<dbReference type="PANTHER" id="PTHR45988">
    <property type="entry name" value="C2H2 TYPE ZINC FINGER TRANSCRIPTION FACTOR FAMILY-RELATED"/>
    <property type="match status" value="1"/>
</dbReference>
<proteinExistence type="predicted"/>
<comment type="caution">
    <text evidence="10">The sequence shown here is derived from an EMBL/GenBank/DDBJ whole genome shotgun (WGS) entry which is preliminary data.</text>
</comment>
<feature type="compositionally biased region" description="Low complexity" evidence="8">
    <location>
        <begin position="131"/>
        <end position="140"/>
    </location>
</feature>
<feature type="compositionally biased region" description="Basic residues" evidence="8">
    <location>
        <begin position="66"/>
        <end position="79"/>
    </location>
</feature>
<dbReference type="GO" id="GO:0008270">
    <property type="term" value="F:zinc ion binding"/>
    <property type="evidence" value="ECO:0007669"/>
    <property type="project" value="UniProtKB-KW"/>
</dbReference>
<reference evidence="10" key="1">
    <citation type="journal article" date="2019" name="BMC Genomics">
        <title>A new reference genome for Sorghum bicolor reveals high levels of sequence similarity between sweet and grain genotypes: implications for the genetics of sugar metabolism.</title>
        <authorList>
            <person name="Cooper E.A."/>
            <person name="Brenton Z.W."/>
            <person name="Flinn B.S."/>
            <person name="Jenkins J."/>
            <person name="Shu S."/>
            <person name="Flowers D."/>
            <person name="Luo F."/>
            <person name="Wang Y."/>
            <person name="Xia P."/>
            <person name="Barry K."/>
            <person name="Daum C."/>
            <person name="Lipzen A."/>
            <person name="Yoshinaga Y."/>
            <person name="Schmutz J."/>
            <person name="Saski C."/>
            <person name="Vermerris W."/>
            <person name="Kresovich S."/>
        </authorList>
    </citation>
    <scope>NUCLEOTIDE SEQUENCE</scope>
</reference>
<keyword evidence="3 7" id="KW-0863">Zinc-finger</keyword>
<evidence type="ECO:0000256" key="2">
    <source>
        <dbReference type="ARBA" id="ARBA00022737"/>
    </source>
</evidence>
<dbReference type="InterPro" id="IPR044653">
    <property type="entry name" value="AZF1/2/3-like"/>
</dbReference>
<evidence type="ECO:0000256" key="1">
    <source>
        <dbReference type="ARBA" id="ARBA00022723"/>
    </source>
</evidence>
<name>A0A921UEG7_SORBI</name>
<evidence type="ECO:0000259" key="9">
    <source>
        <dbReference type="PROSITE" id="PS50157"/>
    </source>
</evidence>
<dbReference type="PROSITE" id="PS50157">
    <property type="entry name" value="ZINC_FINGER_C2H2_2"/>
    <property type="match status" value="2"/>
</dbReference>
<dbReference type="GO" id="GO:0003700">
    <property type="term" value="F:DNA-binding transcription factor activity"/>
    <property type="evidence" value="ECO:0007669"/>
    <property type="project" value="InterPro"/>
</dbReference>
<reference evidence="10" key="2">
    <citation type="submission" date="2020-10" db="EMBL/GenBank/DDBJ databases">
        <authorList>
            <person name="Cooper E.A."/>
            <person name="Brenton Z.W."/>
            <person name="Flinn B.S."/>
            <person name="Jenkins J."/>
            <person name="Shu S."/>
            <person name="Flowers D."/>
            <person name="Luo F."/>
            <person name="Wang Y."/>
            <person name="Xia P."/>
            <person name="Barry K."/>
            <person name="Daum C."/>
            <person name="Lipzen A."/>
            <person name="Yoshinaga Y."/>
            <person name="Schmutz J."/>
            <person name="Saski C."/>
            <person name="Vermerris W."/>
            <person name="Kresovich S."/>
        </authorList>
    </citation>
    <scope>NUCLEOTIDE SEQUENCE</scope>
</reference>
<evidence type="ECO:0000256" key="7">
    <source>
        <dbReference type="PROSITE-ProRule" id="PRU00042"/>
    </source>
</evidence>
<evidence type="ECO:0000313" key="10">
    <source>
        <dbReference type="EMBL" id="KAG0528598.1"/>
    </source>
</evidence>
<feature type="region of interest" description="Disordered" evidence="8">
    <location>
        <begin position="159"/>
        <end position="229"/>
    </location>
</feature>
<dbReference type="Gramene" id="EES09206">
    <property type="protein sequence ID" value="EES09206"/>
    <property type="gene ID" value="SORBI_3005G025100"/>
</dbReference>
<feature type="region of interest" description="Disordered" evidence="8">
    <location>
        <begin position="384"/>
        <end position="414"/>
    </location>
</feature>
<dbReference type="PROSITE" id="PS00028">
    <property type="entry name" value="ZINC_FINGER_C2H2_1"/>
    <property type="match status" value="2"/>
</dbReference>
<sequence length="414" mass="43037">MSNPSLPIVPMAAATASPLRRRARDHPDDDVEDALELEAEGQLRGHESFDSDSTQDDDYAPEARRLRLQHHRSPPRRRPRLQELDALDILLLGPSLLLSPTPSVECESDATLSDNDHHHGRVGGGGGGNATGSSSSAAGNSSSAAAAAAAADAVGRGWDATGKRGWKAGGRHRRRRVVLSDSDSDLNTISSKGEGQAGTTASSSSLQAAPTAVHHQQPPPPPLQQQAAQRATEYTCKVCGKSYATNQALGGHAAGHKNKQRRAASIAAAFPFPLGRGGAGGKADEPHECRKCGKVFASGVALGGHMRVHYTGPPIVPARKNKKRCLAPPPPAEGDIAVAAPPVGLSLALSIKTDEESPSTPPDAPAGAAVRAVRLFGIDVSPQVQQAPLPLQQQQQGSRGTSTEGSSSTVQQQH</sequence>
<evidence type="ECO:0000256" key="3">
    <source>
        <dbReference type="ARBA" id="ARBA00022771"/>
    </source>
</evidence>
<dbReference type="Pfam" id="PF13912">
    <property type="entry name" value="zf-C2H2_6"/>
    <property type="match status" value="2"/>
</dbReference>
<keyword evidence="4" id="KW-0862">Zinc</keyword>
<feature type="domain" description="C2H2-type" evidence="9">
    <location>
        <begin position="234"/>
        <end position="261"/>
    </location>
</feature>
<dbReference type="Gene3D" id="3.30.160.60">
    <property type="entry name" value="Classic Zinc Finger"/>
    <property type="match status" value="1"/>
</dbReference>
<organism evidence="10 11">
    <name type="scientific">Sorghum bicolor</name>
    <name type="common">Sorghum</name>
    <name type="synonym">Sorghum vulgare</name>
    <dbReference type="NCBI Taxonomy" id="4558"/>
    <lineage>
        <taxon>Eukaryota</taxon>
        <taxon>Viridiplantae</taxon>
        <taxon>Streptophyta</taxon>
        <taxon>Embryophyta</taxon>
        <taxon>Tracheophyta</taxon>
        <taxon>Spermatophyta</taxon>
        <taxon>Magnoliopsida</taxon>
        <taxon>Liliopsida</taxon>
        <taxon>Poales</taxon>
        <taxon>Poaceae</taxon>
        <taxon>PACMAD clade</taxon>
        <taxon>Panicoideae</taxon>
        <taxon>Andropogonodae</taxon>
        <taxon>Andropogoneae</taxon>
        <taxon>Sorghinae</taxon>
        <taxon>Sorghum</taxon>
    </lineage>
</organism>
<feature type="region of interest" description="Disordered" evidence="8">
    <location>
        <begin position="102"/>
        <end position="140"/>
    </location>
</feature>
<keyword evidence="1" id="KW-0479">Metal-binding</keyword>
<feature type="region of interest" description="Disordered" evidence="8">
    <location>
        <begin position="1"/>
        <end position="80"/>
    </location>
</feature>
<evidence type="ECO:0000256" key="6">
    <source>
        <dbReference type="ARBA" id="ARBA00023163"/>
    </source>
</evidence>
<feature type="compositionally biased region" description="Basic residues" evidence="8">
    <location>
        <begin position="164"/>
        <end position="177"/>
    </location>
</feature>
<feature type="compositionally biased region" description="Acidic residues" evidence="8">
    <location>
        <begin position="28"/>
        <end position="39"/>
    </location>
</feature>
<feature type="compositionally biased region" description="Polar residues" evidence="8">
    <location>
        <begin position="185"/>
        <end position="206"/>
    </location>
</feature>
<dbReference type="AlphaFoldDB" id="A0A921UEG7"/>
<feature type="compositionally biased region" description="Low complexity" evidence="8">
    <location>
        <begin position="207"/>
        <end position="216"/>
    </location>
</feature>
<dbReference type="SMART" id="SM00355">
    <property type="entry name" value="ZnF_C2H2"/>
    <property type="match status" value="2"/>
</dbReference>